<name>A0A4Z2GRX4_9TELE</name>
<reference evidence="2 3" key="1">
    <citation type="submission" date="2019-03" db="EMBL/GenBank/DDBJ databases">
        <title>First draft genome of Liparis tanakae, snailfish: a comprehensive survey of snailfish specific genes.</title>
        <authorList>
            <person name="Kim W."/>
            <person name="Song I."/>
            <person name="Jeong J.-H."/>
            <person name="Kim D."/>
            <person name="Kim S."/>
            <person name="Ryu S."/>
            <person name="Song J.Y."/>
            <person name="Lee S.K."/>
        </authorList>
    </citation>
    <scope>NUCLEOTIDE SEQUENCE [LARGE SCALE GENOMIC DNA]</scope>
    <source>
        <tissue evidence="2">Muscle</tissue>
    </source>
</reference>
<comment type="caution">
    <text evidence="2">The sequence shown here is derived from an EMBL/GenBank/DDBJ whole genome shotgun (WGS) entry which is preliminary data.</text>
</comment>
<accession>A0A4Z2GRX4</accession>
<dbReference type="AlphaFoldDB" id="A0A4Z2GRX4"/>
<evidence type="ECO:0000313" key="2">
    <source>
        <dbReference type="EMBL" id="TNN56317.1"/>
    </source>
</evidence>
<gene>
    <name evidence="2" type="ORF">EYF80_033428</name>
</gene>
<proteinExistence type="predicted"/>
<organism evidence="2 3">
    <name type="scientific">Liparis tanakae</name>
    <name type="common">Tanaka's snailfish</name>
    <dbReference type="NCBI Taxonomy" id="230148"/>
    <lineage>
        <taxon>Eukaryota</taxon>
        <taxon>Metazoa</taxon>
        <taxon>Chordata</taxon>
        <taxon>Craniata</taxon>
        <taxon>Vertebrata</taxon>
        <taxon>Euteleostomi</taxon>
        <taxon>Actinopterygii</taxon>
        <taxon>Neopterygii</taxon>
        <taxon>Teleostei</taxon>
        <taxon>Neoteleostei</taxon>
        <taxon>Acanthomorphata</taxon>
        <taxon>Eupercaria</taxon>
        <taxon>Perciformes</taxon>
        <taxon>Cottioidei</taxon>
        <taxon>Cottales</taxon>
        <taxon>Liparidae</taxon>
        <taxon>Liparis</taxon>
    </lineage>
</organism>
<dbReference type="Proteomes" id="UP000314294">
    <property type="component" value="Unassembled WGS sequence"/>
</dbReference>
<evidence type="ECO:0000313" key="3">
    <source>
        <dbReference type="Proteomes" id="UP000314294"/>
    </source>
</evidence>
<evidence type="ECO:0000256" key="1">
    <source>
        <dbReference type="SAM" id="MobiDB-lite"/>
    </source>
</evidence>
<sequence>MKMKKSVTWSAVRDSVRLKSSSTGTPGYGEPPRVKISHSRTPNDHLGPQDNMAASGQHGRLRTTWPPSAEAPPSSITPLSKEETHTSL</sequence>
<keyword evidence="3" id="KW-1185">Reference proteome</keyword>
<protein>
    <submittedName>
        <fullName evidence="2">Uncharacterized protein</fullName>
    </submittedName>
</protein>
<feature type="region of interest" description="Disordered" evidence="1">
    <location>
        <begin position="1"/>
        <end position="88"/>
    </location>
</feature>
<dbReference type="EMBL" id="SRLO01000431">
    <property type="protein sequence ID" value="TNN56317.1"/>
    <property type="molecule type" value="Genomic_DNA"/>
</dbReference>